<comment type="similarity">
    <text evidence="1">Belongs to the cyclin family.</text>
</comment>
<dbReference type="Pfam" id="PF00134">
    <property type="entry name" value="Cyclin_N"/>
    <property type="match status" value="1"/>
</dbReference>
<accession>A0A9W7EGG2</accession>
<dbReference type="OrthoDB" id="10264655at2759"/>
<organism evidence="4 5">
    <name type="scientific">Triparma strigata</name>
    <dbReference type="NCBI Taxonomy" id="1606541"/>
    <lineage>
        <taxon>Eukaryota</taxon>
        <taxon>Sar</taxon>
        <taxon>Stramenopiles</taxon>
        <taxon>Ochrophyta</taxon>
        <taxon>Bolidophyceae</taxon>
        <taxon>Parmales</taxon>
        <taxon>Triparmaceae</taxon>
        <taxon>Triparma</taxon>
    </lineage>
</organism>
<dbReference type="EMBL" id="BRXY01000204">
    <property type="protein sequence ID" value="GMH77060.1"/>
    <property type="molecule type" value="Genomic_DNA"/>
</dbReference>
<dbReference type="Proteomes" id="UP001165085">
    <property type="component" value="Unassembled WGS sequence"/>
</dbReference>
<reference evidence="5" key="1">
    <citation type="journal article" date="2023" name="Commun. Biol.">
        <title>Genome analysis of Parmales, the sister group of diatoms, reveals the evolutionary specialization of diatoms from phago-mixotrophs to photoautotrophs.</title>
        <authorList>
            <person name="Ban H."/>
            <person name="Sato S."/>
            <person name="Yoshikawa S."/>
            <person name="Yamada K."/>
            <person name="Nakamura Y."/>
            <person name="Ichinomiya M."/>
            <person name="Sato N."/>
            <person name="Blanc-Mathieu R."/>
            <person name="Endo H."/>
            <person name="Kuwata A."/>
            <person name="Ogata H."/>
        </authorList>
    </citation>
    <scope>NUCLEOTIDE SEQUENCE [LARGE SCALE GENOMIC DNA]</scope>
    <source>
        <strain evidence="5">NIES 3701</strain>
    </source>
</reference>
<sequence>MASAHASMNGSSILDDNVPLSDPWITRKSRRPPPPSVVTGHLTSRQELRTRRNTVTFILQLGEALCLPRQTVSTSIIFFHRFFSRQSFATHSRYDVSVACTFLASKVDETPRKVASVVLQSHMLLERINNSTSSVITSEAAPATLDLKSEEFLELKDRILILERVVLQTLSFDLTVSHAYKPFCDLMSLLKSKYTSGGFVTKGGENVGQQVLAQIGVGVMNDSYGGRVWLGLRGEEIAKCAVMAAVVVKEVEVKGGGSWLEVLDLEREVWEEFVEEFNEMAECGVEEEGEEGGGKEGNL</sequence>
<evidence type="ECO:0000313" key="5">
    <source>
        <dbReference type="Proteomes" id="UP001165085"/>
    </source>
</evidence>
<protein>
    <recommendedName>
        <fullName evidence="3">Cyclin-like domain-containing protein</fullName>
    </recommendedName>
</protein>
<dbReference type="Gene3D" id="1.10.472.10">
    <property type="entry name" value="Cyclin-like"/>
    <property type="match status" value="2"/>
</dbReference>
<name>A0A9W7EGG2_9STRA</name>
<dbReference type="InterPro" id="IPR043198">
    <property type="entry name" value="Cyclin/Ssn8"/>
</dbReference>
<dbReference type="InterPro" id="IPR006671">
    <property type="entry name" value="Cyclin_N"/>
</dbReference>
<evidence type="ECO:0000313" key="4">
    <source>
        <dbReference type="EMBL" id="GMH77060.1"/>
    </source>
</evidence>
<dbReference type="GO" id="GO:0006357">
    <property type="term" value="P:regulation of transcription by RNA polymerase II"/>
    <property type="evidence" value="ECO:0007669"/>
    <property type="project" value="InterPro"/>
</dbReference>
<feature type="domain" description="Cyclin-like" evidence="3">
    <location>
        <begin position="56"/>
        <end position="168"/>
    </location>
</feature>
<dbReference type="InterPro" id="IPR013763">
    <property type="entry name" value="Cyclin-like_dom"/>
</dbReference>
<dbReference type="SMART" id="SM00385">
    <property type="entry name" value="CYCLIN"/>
    <property type="match status" value="1"/>
</dbReference>
<feature type="region of interest" description="Disordered" evidence="2">
    <location>
        <begin position="24"/>
        <end position="44"/>
    </location>
</feature>
<dbReference type="SUPFAM" id="SSF47954">
    <property type="entry name" value="Cyclin-like"/>
    <property type="match status" value="1"/>
</dbReference>
<evidence type="ECO:0000259" key="3">
    <source>
        <dbReference type="SMART" id="SM00385"/>
    </source>
</evidence>
<dbReference type="InterPro" id="IPR036915">
    <property type="entry name" value="Cyclin-like_sf"/>
</dbReference>
<dbReference type="PANTHER" id="PTHR10026">
    <property type="entry name" value="CYCLIN"/>
    <property type="match status" value="1"/>
</dbReference>
<comment type="caution">
    <text evidence="4">The sequence shown here is derived from an EMBL/GenBank/DDBJ whole genome shotgun (WGS) entry which is preliminary data.</text>
</comment>
<dbReference type="GO" id="GO:0016538">
    <property type="term" value="F:cyclin-dependent protein serine/threonine kinase regulator activity"/>
    <property type="evidence" value="ECO:0007669"/>
    <property type="project" value="InterPro"/>
</dbReference>
<evidence type="ECO:0000256" key="1">
    <source>
        <dbReference type="RuleBase" id="RU000383"/>
    </source>
</evidence>
<dbReference type="AlphaFoldDB" id="A0A9W7EGG2"/>
<keyword evidence="1" id="KW-0195">Cyclin</keyword>
<gene>
    <name evidence="4" type="ORF">TrST_g4083</name>
</gene>
<keyword evidence="5" id="KW-1185">Reference proteome</keyword>
<proteinExistence type="inferred from homology"/>
<evidence type="ECO:0000256" key="2">
    <source>
        <dbReference type="SAM" id="MobiDB-lite"/>
    </source>
</evidence>